<keyword evidence="3" id="KW-1185">Reference proteome</keyword>
<dbReference type="EMBL" id="PYXZ01000001">
    <property type="protein sequence ID" value="PUA82540.1"/>
    <property type="molecule type" value="Genomic_DNA"/>
</dbReference>
<evidence type="ECO:0000313" key="3">
    <source>
        <dbReference type="Proteomes" id="UP000244867"/>
    </source>
</evidence>
<dbReference type="InterPro" id="IPR051678">
    <property type="entry name" value="AGP_Transferase"/>
</dbReference>
<reference evidence="2 3" key="1">
    <citation type="submission" date="2018-03" db="EMBL/GenBank/DDBJ databases">
        <authorList>
            <person name="Keele B.F."/>
        </authorList>
    </citation>
    <scope>NUCLEOTIDE SEQUENCE [LARGE SCALE GENOMIC DNA]</scope>
    <source>
        <strain evidence="2 3">IB-3</strain>
    </source>
</reference>
<comment type="caution">
    <text evidence="2">The sequence shown here is derived from an EMBL/GenBank/DDBJ whole genome shotgun (WGS) entry which is preliminary data.</text>
</comment>
<sequence>MEITDDTVRALVSEQFPRWADLPVTPVPEQGHDNRTFRLGDELSVRLPSGDGYVAAVAKEDTHLPLIARHVGTTVPVPVASGEPGAGYPHPWSVREWIPGTTPDHDDDLDRLALARELGTFLRELRSVPTEGAPWAGWHSFHRGNHPSAWGHSFQETLRELGDSVDTDACRSVWADAMCTAWAGDPVWFHGDVAPGNLLTRDGRLAAVIDFGTCGVGDPACDLVIAWTFFTPAERAVFRDAVALPDDTWARARGWAIWKALITLGNPDSPLHPQQVQAYEELMAEHRG</sequence>
<dbReference type="CDD" id="cd05155">
    <property type="entry name" value="APH_ChoK_like_1"/>
    <property type="match status" value="1"/>
</dbReference>
<accession>A0A2R7Z1Q1</accession>
<dbReference type="AlphaFoldDB" id="A0A2R7Z1Q1"/>
<dbReference type="GO" id="GO:0016740">
    <property type="term" value="F:transferase activity"/>
    <property type="evidence" value="ECO:0007669"/>
    <property type="project" value="UniProtKB-KW"/>
</dbReference>
<dbReference type="InterPro" id="IPR011009">
    <property type="entry name" value="Kinase-like_dom_sf"/>
</dbReference>
<dbReference type="InterPro" id="IPR002575">
    <property type="entry name" value="Aminoglycoside_PTrfase"/>
</dbReference>
<proteinExistence type="predicted"/>
<dbReference type="Gene3D" id="3.30.200.20">
    <property type="entry name" value="Phosphorylase Kinase, domain 1"/>
    <property type="match status" value="1"/>
</dbReference>
<dbReference type="SUPFAM" id="SSF56112">
    <property type="entry name" value="Protein kinase-like (PK-like)"/>
    <property type="match status" value="1"/>
</dbReference>
<dbReference type="OrthoDB" id="9797603at2"/>
<protein>
    <submittedName>
        <fullName evidence="2">Acetyltransferase</fullName>
    </submittedName>
</protein>
<dbReference type="PANTHER" id="PTHR21310:SF42">
    <property type="entry name" value="BIFUNCTIONAL AAC_APH"/>
    <property type="match status" value="1"/>
</dbReference>
<gene>
    <name evidence="2" type="ORF">C7S10_02030</name>
</gene>
<dbReference type="Proteomes" id="UP000244867">
    <property type="component" value="Unassembled WGS sequence"/>
</dbReference>
<dbReference type="PANTHER" id="PTHR21310">
    <property type="entry name" value="AMINOGLYCOSIDE PHOSPHOTRANSFERASE-RELATED-RELATED"/>
    <property type="match status" value="1"/>
</dbReference>
<dbReference type="RefSeq" id="WP_108342727.1">
    <property type="nucleotide sequence ID" value="NZ_PYXZ01000001.1"/>
</dbReference>
<organism evidence="2 3">
    <name type="scientific">Nocardioides currus</name>
    <dbReference type="NCBI Taxonomy" id="2133958"/>
    <lineage>
        <taxon>Bacteria</taxon>
        <taxon>Bacillati</taxon>
        <taxon>Actinomycetota</taxon>
        <taxon>Actinomycetes</taxon>
        <taxon>Propionibacteriales</taxon>
        <taxon>Nocardioidaceae</taxon>
        <taxon>Nocardioides</taxon>
    </lineage>
</organism>
<keyword evidence="2" id="KW-0808">Transferase</keyword>
<dbReference type="Gene3D" id="3.90.1200.10">
    <property type="match status" value="1"/>
</dbReference>
<name>A0A2R7Z1Q1_9ACTN</name>
<dbReference type="Pfam" id="PF01636">
    <property type="entry name" value="APH"/>
    <property type="match status" value="1"/>
</dbReference>
<feature type="domain" description="Aminoglycoside phosphotransferase" evidence="1">
    <location>
        <begin position="29"/>
        <end position="255"/>
    </location>
</feature>
<evidence type="ECO:0000313" key="2">
    <source>
        <dbReference type="EMBL" id="PUA82540.1"/>
    </source>
</evidence>
<evidence type="ECO:0000259" key="1">
    <source>
        <dbReference type="Pfam" id="PF01636"/>
    </source>
</evidence>